<gene>
    <name evidence="1" type="ORF">MSPICULIGERA_LOCUS9324</name>
</gene>
<sequence>MGALHSIGKGKKSRQWTSCLHFYTGDGEWKPLQEHEIIAYFRDELDAGEEFIVFSEIRKYNVGCWLFGLCGYWHEYTLVKTTNWHWSFEKMEQGIFVQRSKSRDQVRCYFGGKRRKPDRTEGRSSLVSFGENILDVVGWIIDRNELRNAYRSIVSSHHFASLLYEAITRTKENRRLDNTE</sequence>
<evidence type="ECO:0000313" key="2">
    <source>
        <dbReference type="Proteomes" id="UP001177023"/>
    </source>
</evidence>
<dbReference type="AlphaFoldDB" id="A0AA36CKS8"/>
<reference evidence="1" key="1">
    <citation type="submission" date="2023-06" db="EMBL/GenBank/DDBJ databases">
        <authorList>
            <person name="Delattre M."/>
        </authorList>
    </citation>
    <scope>NUCLEOTIDE SEQUENCE</scope>
    <source>
        <strain evidence="1">AF72</strain>
    </source>
</reference>
<dbReference type="Proteomes" id="UP001177023">
    <property type="component" value="Unassembled WGS sequence"/>
</dbReference>
<accession>A0AA36CKS8</accession>
<evidence type="ECO:0000313" key="1">
    <source>
        <dbReference type="EMBL" id="CAJ0570891.1"/>
    </source>
</evidence>
<keyword evidence="2" id="KW-1185">Reference proteome</keyword>
<dbReference type="EMBL" id="CATQJA010002500">
    <property type="protein sequence ID" value="CAJ0570891.1"/>
    <property type="molecule type" value="Genomic_DNA"/>
</dbReference>
<proteinExistence type="predicted"/>
<protein>
    <submittedName>
        <fullName evidence="1">Uncharacterized protein</fullName>
    </submittedName>
</protein>
<name>A0AA36CKS8_9BILA</name>
<comment type="caution">
    <text evidence="1">The sequence shown here is derived from an EMBL/GenBank/DDBJ whole genome shotgun (WGS) entry which is preliminary data.</text>
</comment>
<organism evidence="1 2">
    <name type="scientific">Mesorhabditis spiculigera</name>
    <dbReference type="NCBI Taxonomy" id="96644"/>
    <lineage>
        <taxon>Eukaryota</taxon>
        <taxon>Metazoa</taxon>
        <taxon>Ecdysozoa</taxon>
        <taxon>Nematoda</taxon>
        <taxon>Chromadorea</taxon>
        <taxon>Rhabditida</taxon>
        <taxon>Rhabditina</taxon>
        <taxon>Rhabditomorpha</taxon>
        <taxon>Rhabditoidea</taxon>
        <taxon>Rhabditidae</taxon>
        <taxon>Mesorhabditinae</taxon>
        <taxon>Mesorhabditis</taxon>
    </lineage>
</organism>
<feature type="non-terminal residue" evidence="1">
    <location>
        <position position="180"/>
    </location>
</feature>